<evidence type="ECO:0000313" key="2">
    <source>
        <dbReference type="EMBL" id="EXM14949.1"/>
    </source>
</evidence>
<dbReference type="AlphaFoldDB" id="X0KMW9"/>
<proteinExistence type="predicted"/>
<reference evidence="2" key="2">
    <citation type="submission" date="2012-05" db="EMBL/GenBank/DDBJ databases">
        <title>The Genome Annotation of Fusarium oxysporum Cotton.</title>
        <authorList>
            <consortium name="The Broad Institute Genomics Platform"/>
            <person name="Ma L.-J."/>
            <person name="Corby-Kistler H."/>
            <person name="Broz K."/>
            <person name="Gale L.R."/>
            <person name="Jonkers W."/>
            <person name="O'Donnell K."/>
            <person name="Ploetz R."/>
            <person name="Steinberg C."/>
            <person name="Schwartz D.C."/>
            <person name="VanEtten H."/>
            <person name="Zhou S."/>
            <person name="Young S.K."/>
            <person name="Zeng Q."/>
            <person name="Gargeya S."/>
            <person name="Fitzgerald M."/>
            <person name="Abouelleil A."/>
            <person name="Alvarado L."/>
            <person name="Chapman S.B."/>
            <person name="Gainer-Dewar J."/>
            <person name="Goldberg J."/>
            <person name="Griggs A."/>
            <person name="Gujja S."/>
            <person name="Hansen M."/>
            <person name="Howarth C."/>
            <person name="Imamovic A."/>
            <person name="Ireland A."/>
            <person name="Larimer J."/>
            <person name="McCowan C."/>
            <person name="Murphy C."/>
            <person name="Pearson M."/>
            <person name="Poon T.W."/>
            <person name="Priest M."/>
            <person name="Roberts A."/>
            <person name="Saif S."/>
            <person name="Shea T."/>
            <person name="Sykes S."/>
            <person name="Wortman J."/>
            <person name="Nusbaum C."/>
            <person name="Birren B."/>
        </authorList>
    </citation>
    <scope>NUCLEOTIDE SEQUENCE</scope>
    <source>
        <strain evidence="2">25433</strain>
    </source>
</reference>
<dbReference type="EMBL" id="JH658037">
    <property type="protein sequence ID" value="EXM14949.1"/>
    <property type="molecule type" value="Genomic_DNA"/>
</dbReference>
<dbReference type="Proteomes" id="UP000030701">
    <property type="component" value="Unassembled WGS sequence"/>
</dbReference>
<name>X0KMW9_FUSOX</name>
<protein>
    <submittedName>
        <fullName evidence="2">Uncharacterized protein</fullName>
    </submittedName>
</protein>
<feature type="compositionally biased region" description="Acidic residues" evidence="1">
    <location>
        <begin position="354"/>
        <end position="364"/>
    </location>
</feature>
<organism evidence="2">
    <name type="scientific">Fusarium oxysporum f. sp. vasinfectum 25433</name>
    <dbReference type="NCBI Taxonomy" id="1089449"/>
    <lineage>
        <taxon>Eukaryota</taxon>
        <taxon>Fungi</taxon>
        <taxon>Dikarya</taxon>
        <taxon>Ascomycota</taxon>
        <taxon>Pezizomycotina</taxon>
        <taxon>Sordariomycetes</taxon>
        <taxon>Hypocreomycetidae</taxon>
        <taxon>Hypocreales</taxon>
        <taxon>Nectriaceae</taxon>
        <taxon>Fusarium</taxon>
        <taxon>Fusarium oxysporum species complex</taxon>
    </lineage>
</organism>
<feature type="compositionally biased region" description="Acidic residues" evidence="1">
    <location>
        <begin position="372"/>
        <end position="382"/>
    </location>
</feature>
<dbReference type="OrthoDB" id="5104293at2759"/>
<reference evidence="2" key="1">
    <citation type="submission" date="2011-11" db="EMBL/GenBank/DDBJ databases">
        <title>The Genome Sequence of Fusarium oxysporum Cotton.</title>
        <authorList>
            <consortium name="The Broad Institute Genome Sequencing Platform"/>
            <person name="Ma L.-J."/>
            <person name="Gale L.R."/>
            <person name="Schwartz D.C."/>
            <person name="Zhou S."/>
            <person name="Corby-Kistler H."/>
            <person name="Young S.K."/>
            <person name="Zeng Q."/>
            <person name="Gargeya S."/>
            <person name="Fitzgerald M."/>
            <person name="Haas B."/>
            <person name="Abouelleil A."/>
            <person name="Alvarado L."/>
            <person name="Arachchi H.M."/>
            <person name="Berlin A."/>
            <person name="Brown A."/>
            <person name="Chapman S.B."/>
            <person name="Chen Z."/>
            <person name="Dunbar C."/>
            <person name="Freedman E."/>
            <person name="Gearin G."/>
            <person name="Goldberg J."/>
            <person name="Griggs A."/>
            <person name="Gujja S."/>
            <person name="Heiman D."/>
            <person name="Howarth C."/>
            <person name="Larson L."/>
            <person name="Lui A."/>
            <person name="MacDonald P.J.P."/>
            <person name="Montmayeur A."/>
            <person name="Murphy C."/>
            <person name="Neiman D."/>
            <person name="Pearson M."/>
            <person name="Priest M."/>
            <person name="Roberts A."/>
            <person name="Saif S."/>
            <person name="Shea T."/>
            <person name="Shenoy N."/>
            <person name="Sisk P."/>
            <person name="Stolte C."/>
            <person name="Sykes S."/>
            <person name="Wortman J."/>
            <person name="Nusbaum C."/>
            <person name="Birren B."/>
        </authorList>
    </citation>
    <scope>NUCLEOTIDE SEQUENCE [LARGE SCALE GENOMIC DNA]</scope>
    <source>
        <strain evidence="2">25433</strain>
    </source>
</reference>
<sequence length="494" mass="55965">MMDYAGELIDIENKIEPMPTSSRINELHELLENAALAFYISILNHFTKTTEYNSILVSFLTVLSIRDDKTWENYANFTPKLSAIMAISQVFLVKHTVNKRALYIQQRVEQGQTRQEAEEKSPGHFEIMSEMTRRFLVGGAEGWDTTPTQFIIRLRNYGMAASRQEAIPGSAALQRAEILLYKHLLFCEEYKDQPTTELGLPEIPWDELIDNAADASIGHSFVNNLFQLLPESNGWTFCKMWINTALRKAWAKGKSEAEFKLLEKKAWHYGNHLEEFLEYLLFIIHLCGGQAARSLELLTLRHRNTANGGIRNILYDRGLIMLVAGYHKGFSKTERVKVIHRFLPREVGALAPEETLDDVNDDDGKDGYGTGSDDDESGGEEDISGRPQRRQIKAKVRSLGPGPHWTSARMTRILRRMSLEGCQKGFTITHAALIGEADEGYGSDSDSEVEQDSIWDAQACHGSLTAGLVYGRLITEGCFEMNERRVNFRFISEE</sequence>
<feature type="region of interest" description="Disordered" evidence="1">
    <location>
        <begin position="353"/>
        <end position="398"/>
    </location>
</feature>
<dbReference type="HOGENOM" id="CLU_552115_0_0_1"/>
<gene>
    <name evidence="2" type="ORF">FOTG_16682</name>
</gene>
<accession>X0KMW9</accession>
<evidence type="ECO:0000256" key="1">
    <source>
        <dbReference type="SAM" id="MobiDB-lite"/>
    </source>
</evidence>
<feature type="compositionally biased region" description="Basic residues" evidence="1">
    <location>
        <begin position="387"/>
        <end position="396"/>
    </location>
</feature>